<dbReference type="RefSeq" id="WP_214173437.1">
    <property type="nucleotide sequence ID" value="NZ_JAHCVJ010000031.1"/>
</dbReference>
<dbReference type="Gene3D" id="2.40.50.180">
    <property type="entry name" value="CheA-289, Domain 4"/>
    <property type="match status" value="1"/>
</dbReference>
<proteinExistence type="predicted"/>
<name>A0AAW4L7B5_9BACT</name>
<dbReference type="InterPro" id="IPR002545">
    <property type="entry name" value="CheW-lke_dom"/>
</dbReference>
<reference evidence="2 3" key="1">
    <citation type="submission" date="2021-05" db="EMBL/GenBank/DDBJ databases">
        <title>The draft genome of Geobacter pelophilus DSM 12255.</title>
        <authorList>
            <person name="Xu Z."/>
            <person name="Masuda Y."/>
            <person name="Itoh H."/>
            <person name="Senoo K."/>
        </authorList>
    </citation>
    <scope>NUCLEOTIDE SEQUENCE [LARGE SCALE GENOMIC DNA]</scope>
    <source>
        <strain evidence="2 3">DSM 12255</strain>
    </source>
</reference>
<dbReference type="Gene3D" id="2.30.30.40">
    <property type="entry name" value="SH3 Domains"/>
    <property type="match status" value="1"/>
</dbReference>
<dbReference type="AlphaFoldDB" id="A0AAW4L7B5"/>
<organism evidence="2 3">
    <name type="scientific">Geoanaerobacter pelophilus</name>
    <dbReference type="NCBI Taxonomy" id="60036"/>
    <lineage>
        <taxon>Bacteria</taxon>
        <taxon>Pseudomonadati</taxon>
        <taxon>Thermodesulfobacteriota</taxon>
        <taxon>Desulfuromonadia</taxon>
        <taxon>Geobacterales</taxon>
        <taxon>Geobacteraceae</taxon>
        <taxon>Geoanaerobacter</taxon>
    </lineage>
</organism>
<dbReference type="GO" id="GO:0005829">
    <property type="term" value="C:cytosol"/>
    <property type="evidence" value="ECO:0007669"/>
    <property type="project" value="TreeGrafter"/>
</dbReference>
<dbReference type="SMART" id="SM00260">
    <property type="entry name" value="CheW"/>
    <property type="match status" value="1"/>
</dbReference>
<keyword evidence="3" id="KW-1185">Reference proteome</keyword>
<dbReference type="PANTHER" id="PTHR22617">
    <property type="entry name" value="CHEMOTAXIS SENSOR HISTIDINE KINASE-RELATED"/>
    <property type="match status" value="1"/>
</dbReference>
<dbReference type="CDD" id="cd00732">
    <property type="entry name" value="CheW"/>
    <property type="match status" value="1"/>
</dbReference>
<dbReference type="SUPFAM" id="SSF50341">
    <property type="entry name" value="CheW-like"/>
    <property type="match status" value="1"/>
</dbReference>
<protein>
    <submittedName>
        <fullName evidence="2">Chemotaxis protein CheW</fullName>
    </submittedName>
</protein>
<dbReference type="GO" id="GO:0007165">
    <property type="term" value="P:signal transduction"/>
    <property type="evidence" value="ECO:0007669"/>
    <property type="project" value="InterPro"/>
</dbReference>
<feature type="domain" description="CheW-like" evidence="1">
    <location>
        <begin position="21"/>
        <end position="161"/>
    </location>
</feature>
<dbReference type="EMBL" id="JAHCVJ010000031">
    <property type="protein sequence ID" value="MBT0666674.1"/>
    <property type="molecule type" value="Genomic_DNA"/>
</dbReference>
<dbReference type="InterPro" id="IPR036061">
    <property type="entry name" value="CheW-like_dom_sf"/>
</dbReference>
<evidence type="ECO:0000259" key="1">
    <source>
        <dbReference type="PROSITE" id="PS50851"/>
    </source>
</evidence>
<sequence length="174" mass="18801">MAELMEKSSQRAGAPAVADSGQEYVTFTLNDEIYAFDALQVQEIIELTSVTKVPHLPGYLKGVINLRGTIIPVIDLKLKFGMVSGEYKKHTCIIVTEYSRGVMGLIVDSVSDILNIHPQSISDAPNFGTSINTEFIAGMAKTGDSLVLVLDVDRVLTEEEATIVQQVAASDGIQ</sequence>
<dbReference type="PANTHER" id="PTHR22617:SF41">
    <property type="entry name" value="CHEMOTAXIS SIGNAL TRANSDUCTION SYSTEM ADAPTOR PROTEIN CHEW"/>
    <property type="match status" value="1"/>
</dbReference>
<comment type="caution">
    <text evidence="2">The sequence shown here is derived from an EMBL/GenBank/DDBJ whole genome shotgun (WGS) entry which is preliminary data.</text>
</comment>
<feature type="non-terminal residue" evidence="2">
    <location>
        <position position="174"/>
    </location>
</feature>
<gene>
    <name evidence="2" type="ORF">KI809_20415</name>
</gene>
<dbReference type="InterPro" id="IPR039315">
    <property type="entry name" value="CheW"/>
</dbReference>
<evidence type="ECO:0000313" key="3">
    <source>
        <dbReference type="Proteomes" id="UP000811899"/>
    </source>
</evidence>
<dbReference type="PROSITE" id="PS50851">
    <property type="entry name" value="CHEW"/>
    <property type="match status" value="1"/>
</dbReference>
<accession>A0AAW4L7B5</accession>
<evidence type="ECO:0000313" key="2">
    <source>
        <dbReference type="EMBL" id="MBT0666674.1"/>
    </source>
</evidence>
<dbReference type="Pfam" id="PF01584">
    <property type="entry name" value="CheW"/>
    <property type="match status" value="1"/>
</dbReference>
<dbReference type="GO" id="GO:0006935">
    <property type="term" value="P:chemotaxis"/>
    <property type="evidence" value="ECO:0007669"/>
    <property type="project" value="InterPro"/>
</dbReference>
<dbReference type="Proteomes" id="UP000811899">
    <property type="component" value="Unassembled WGS sequence"/>
</dbReference>